<proteinExistence type="predicted"/>
<reference evidence="2" key="1">
    <citation type="submission" date="2020-02" db="EMBL/GenBank/DDBJ databases">
        <authorList>
            <person name="Meier V. D."/>
        </authorList>
    </citation>
    <scope>NUCLEOTIDE SEQUENCE</scope>
    <source>
        <strain evidence="2">AVDCRST_MAG56</strain>
    </source>
</reference>
<feature type="non-terminal residue" evidence="2">
    <location>
        <position position="40"/>
    </location>
</feature>
<gene>
    <name evidence="2" type="ORF">AVDCRST_MAG56-1371</name>
</gene>
<accession>A0A6J4HZI0</accession>
<feature type="non-terminal residue" evidence="2">
    <location>
        <position position="1"/>
    </location>
</feature>
<organism evidence="2">
    <name type="scientific">uncultured Cytophagales bacterium</name>
    <dbReference type="NCBI Taxonomy" id="158755"/>
    <lineage>
        <taxon>Bacteria</taxon>
        <taxon>Pseudomonadati</taxon>
        <taxon>Bacteroidota</taxon>
        <taxon>Sphingobacteriia</taxon>
        <taxon>Sphingobacteriales</taxon>
        <taxon>environmental samples</taxon>
    </lineage>
</organism>
<feature type="compositionally biased region" description="Low complexity" evidence="1">
    <location>
        <begin position="21"/>
        <end position="40"/>
    </location>
</feature>
<evidence type="ECO:0000256" key="1">
    <source>
        <dbReference type="SAM" id="MobiDB-lite"/>
    </source>
</evidence>
<protein>
    <submittedName>
        <fullName evidence="2">Uncharacterized protein</fullName>
    </submittedName>
</protein>
<sequence>STTNSSPARNANLPISTPSCAKPATSSASWASTSKAGPVR</sequence>
<feature type="region of interest" description="Disordered" evidence="1">
    <location>
        <begin position="1"/>
        <end position="40"/>
    </location>
</feature>
<dbReference type="AlphaFoldDB" id="A0A6J4HZI0"/>
<dbReference type="EMBL" id="CADCTQ010000110">
    <property type="protein sequence ID" value="CAA9235618.1"/>
    <property type="molecule type" value="Genomic_DNA"/>
</dbReference>
<name>A0A6J4HZI0_9SPHI</name>
<feature type="compositionally biased region" description="Polar residues" evidence="1">
    <location>
        <begin position="1"/>
        <end position="19"/>
    </location>
</feature>
<evidence type="ECO:0000313" key="2">
    <source>
        <dbReference type="EMBL" id="CAA9235618.1"/>
    </source>
</evidence>